<reference evidence="2 3" key="1">
    <citation type="submission" date="2024-06" db="EMBL/GenBank/DDBJ databases">
        <title>Sorghum-associated microbial communities from plants grown in Nebraska, USA.</title>
        <authorList>
            <person name="Schachtman D."/>
        </authorList>
    </citation>
    <scope>NUCLEOTIDE SEQUENCE [LARGE SCALE GENOMIC DNA]</scope>
    <source>
        <strain evidence="2 3">2814</strain>
    </source>
</reference>
<dbReference type="EMBL" id="JBEPTF010000001">
    <property type="protein sequence ID" value="MET4682817.1"/>
    <property type="molecule type" value="Genomic_DNA"/>
</dbReference>
<dbReference type="Proteomes" id="UP001549313">
    <property type="component" value="Unassembled WGS sequence"/>
</dbReference>
<evidence type="ECO:0000256" key="1">
    <source>
        <dbReference type="SAM" id="MobiDB-lite"/>
    </source>
</evidence>
<gene>
    <name evidence="2" type="ORF">ABIE19_000726</name>
</gene>
<sequence>MSNTATVTAPDAPAPEEQAPVGQIKLRHALLRRLTDVVCLPASRINAFERAVTGDLVVEMLRLAPTEERRRVADRLSNLSEPPNVLVRLLMRDEPDVARPLIEQCASLTDVDLMACARDADVEHRRMIASRRGLSEAVTETLLSFGEETVIEAVLRNDTARLSQAAIEGAVAVSRDARGLCAPLLRRAEMRPSGAFVMFWWSGPDERRAILQRFGVSRDVMQDSVDDLFALAAAGGWSDPVTRKALQFIERRQRNRAAIAKSPFKSLEEAVAAAEAGLNRELVSEIGYLSGIKPLTAAKIMGDAGGEPVAILCKATGLTRGDLQRLWRGLRRPEAMADGSTHPDWDRVQIIYEMLAVDRAQTVLRYWNWSLSSALTPTLLRAIREGDDELIDEYSMPERAAMLALAENFGR</sequence>
<dbReference type="RefSeq" id="WP_354087755.1">
    <property type="nucleotide sequence ID" value="NZ_JBEPTF010000001.1"/>
</dbReference>
<evidence type="ECO:0000313" key="2">
    <source>
        <dbReference type="EMBL" id="MET4682817.1"/>
    </source>
</evidence>
<accession>A0ABV2R8C2</accession>
<proteinExistence type="predicted"/>
<protein>
    <submittedName>
        <fullName evidence="2">Uncharacterized protein (DUF2336 family)</fullName>
    </submittedName>
</protein>
<evidence type="ECO:0000313" key="3">
    <source>
        <dbReference type="Proteomes" id="UP001549313"/>
    </source>
</evidence>
<dbReference type="InterPro" id="IPR019285">
    <property type="entry name" value="DUF2336"/>
</dbReference>
<organism evidence="2 3">
    <name type="scientific">Brevundimonas faecalis</name>
    <dbReference type="NCBI Taxonomy" id="947378"/>
    <lineage>
        <taxon>Bacteria</taxon>
        <taxon>Pseudomonadati</taxon>
        <taxon>Pseudomonadota</taxon>
        <taxon>Alphaproteobacteria</taxon>
        <taxon>Caulobacterales</taxon>
        <taxon>Caulobacteraceae</taxon>
        <taxon>Brevundimonas</taxon>
    </lineage>
</organism>
<name>A0ABV2R8C2_9CAUL</name>
<dbReference type="Pfam" id="PF10098">
    <property type="entry name" value="DUF2336"/>
    <property type="match status" value="1"/>
</dbReference>
<feature type="region of interest" description="Disordered" evidence="1">
    <location>
        <begin position="1"/>
        <end position="20"/>
    </location>
</feature>
<comment type="caution">
    <text evidence="2">The sequence shown here is derived from an EMBL/GenBank/DDBJ whole genome shotgun (WGS) entry which is preliminary data.</text>
</comment>
<keyword evidence="3" id="KW-1185">Reference proteome</keyword>